<evidence type="ECO:0000313" key="3">
    <source>
        <dbReference type="EMBL" id="KOF93548.1"/>
    </source>
</evidence>
<sequence>MAEDPGHKAMLYFLEVLMNHSPSPLSISQLAGRFGSRNFTSEMRHAAGGNEAGLKKFLLKYPSLFTVNGNLVCLTDGTCWSSSVNNNVRDSSPASSSSSFSLPEVSIETEAVQYFRSKFLKKGEKWMATKSLAGHLSQASAEIRECVGPQNEFEDWLHKHPLIFEVKGDIVCLKDNMACSPLKSESDQTDDDGRQFAGDPGMLSMPLTPKLKNRPRSLNIMDAKPLKSPGILSSKSGPMTMTANEYKAVMFLKNIIEKKGDIKLNSLSGHFSQAPESLRNTIGWSKTELEKFLRQHSNIFAISEDETVSVIKNTRLNVVITGSKPACPNKPTITNRKGKIYHVAKLWGIIDLGRHEHVFIDRCIFGRHIDDLNRLLSVGETVCFDAIPAPKGSRARWRATRVWKENESIEDMIDRLAERLHLPLDGRSRDPGTPLGNIDDELKKVIPDLNDNNILNSPVTVGGLRYAFFDAAPSGAGVVPVWNFKSVELEGMKDIDDLDLSDEAGGDAQNPSMVAERYYMNQSVLGDSPRDSRCHNGEKEPFMNGLSSNTNTILENGDMLNGQSADKYGADVDLSNEQTNGNNNNCCTKQIDASCQTIVTGDILATQFFHEGI</sequence>
<gene>
    <name evidence="3" type="ORF">OCBIM_22004143mg</name>
</gene>
<proteinExistence type="predicted"/>
<reference evidence="3" key="1">
    <citation type="submission" date="2015-07" db="EMBL/GenBank/DDBJ databases">
        <title>MeaNS - Measles Nucleotide Surveillance Program.</title>
        <authorList>
            <person name="Tran T."/>
            <person name="Druce J."/>
        </authorList>
    </citation>
    <scope>NUCLEOTIDE SEQUENCE</scope>
    <source>
        <strain evidence="3">UCB-OBI-ISO-001</strain>
        <tissue evidence="3">Gonad</tissue>
    </source>
</reference>
<name>A0A0L8HWD5_OCTBM</name>
<feature type="domain" description="Egal-1 winged helix" evidence="2">
    <location>
        <begin position="246"/>
        <end position="312"/>
    </location>
</feature>
<accession>A0A0L8HWD5</accession>
<dbReference type="InterPro" id="IPR056589">
    <property type="entry name" value="WH_Egal-1"/>
</dbReference>
<dbReference type="STRING" id="37653.A0A0L8HWD5"/>
<evidence type="ECO:0000256" key="1">
    <source>
        <dbReference type="SAM" id="MobiDB-lite"/>
    </source>
</evidence>
<organism evidence="3">
    <name type="scientific">Octopus bimaculoides</name>
    <name type="common">California two-spotted octopus</name>
    <dbReference type="NCBI Taxonomy" id="37653"/>
    <lineage>
        <taxon>Eukaryota</taxon>
        <taxon>Metazoa</taxon>
        <taxon>Spiralia</taxon>
        <taxon>Lophotrochozoa</taxon>
        <taxon>Mollusca</taxon>
        <taxon>Cephalopoda</taxon>
        <taxon>Coleoidea</taxon>
        <taxon>Octopodiformes</taxon>
        <taxon>Octopoda</taxon>
        <taxon>Incirrata</taxon>
        <taxon>Octopodidae</taxon>
        <taxon>Octopus</taxon>
    </lineage>
</organism>
<dbReference type="EMBL" id="KQ417140">
    <property type="protein sequence ID" value="KOF93548.1"/>
    <property type="molecule type" value="Genomic_DNA"/>
</dbReference>
<evidence type="ECO:0000259" key="2">
    <source>
        <dbReference type="Pfam" id="PF23713"/>
    </source>
</evidence>
<dbReference type="Pfam" id="PF23713">
    <property type="entry name" value="WHD_Egal"/>
    <property type="match status" value="3"/>
</dbReference>
<dbReference type="AlphaFoldDB" id="A0A0L8HWD5"/>
<feature type="domain" description="Egal-1 winged helix" evidence="2">
    <location>
        <begin position="110"/>
        <end position="176"/>
    </location>
</feature>
<dbReference type="OrthoDB" id="26838at2759"/>
<feature type="domain" description="Egal-1 winged helix" evidence="2">
    <location>
        <begin position="7"/>
        <end position="76"/>
    </location>
</feature>
<feature type="region of interest" description="Disordered" evidence="1">
    <location>
        <begin position="183"/>
        <end position="209"/>
    </location>
</feature>
<dbReference type="KEGG" id="obi:106868191"/>
<protein>
    <recommendedName>
        <fullName evidence="2">Egal-1 winged helix domain-containing protein</fullName>
    </recommendedName>
</protein>